<dbReference type="Proteomes" id="UP000050761">
    <property type="component" value="Unassembled WGS sequence"/>
</dbReference>
<proteinExistence type="predicted"/>
<evidence type="ECO:0000256" key="2">
    <source>
        <dbReference type="SAM" id="SignalP"/>
    </source>
</evidence>
<accession>A0A183G1N0</accession>
<name>A0A183G1N0_HELPZ</name>
<sequence>MAPRASRLLSLLLTISFCVLHAMEPSLWPALKLSLIARTLIKRKQWRNSHSCDLEDDWDHSLVSRETDTQQANHQQRNNSTRSN</sequence>
<reference evidence="5" key="2">
    <citation type="submission" date="2019-09" db="UniProtKB">
        <authorList>
            <consortium name="WormBaseParasite"/>
        </authorList>
    </citation>
    <scope>IDENTIFICATION</scope>
</reference>
<feature type="compositionally biased region" description="Polar residues" evidence="1">
    <location>
        <begin position="69"/>
        <end position="84"/>
    </location>
</feature>
<keyword evidence="2" id="KW-0732">Signal</keyword>
<evidence type="ECO:0000313" key="3">
    <source>
        <dbReference type="EMBL" id="VDP01838.1"/>
    </source>
</evidence>
<dbReference type="EMBL" id="UZAH01028701">
    <property type="protein sequence ID" value="VDP01838.1"/>
    <property type="molecule type" value="Genomic_DNA"/>
</dbReference>
<evidence type="ECO:0000313" key="4">
    <source>
        <dbReference type="Proteomes" id="UP000050761"/>
    </source>
</evidence>
<reference evidence="3 4" key="1">
    <citation type="submission" date="2018-11" db="EMBL/GenBank/DDBJ databases">
        <authorList>
            <consortium name="Pathogen Informatics"/>
        </authorList>
    </citation>
    <scope>NUCLEOTIDE SEQUENCE [LARGE SCALE GENOMIC DNA]</scope>
</reference>
<keyword evidence="4" id="KW-1185">Reference proteome</keyword>
<dbReference type="AlphaFoldDB" id="A0A183G1N0"/>
<feature type="signal peptide" evidence="2">
    <location>
        <begin position="1"/>
        <end position="22"/>
    </location>
</feature>
<evidence type="ECO:0000313" key="5">
    <source>
        <dbReference type="WBParaSite" id="HPBE_0001512001-mRNA-1"/>
    </source>
</evidence>
<evidence type="ECO:0000256" key="1">
    <source>
        <dbReference type="SAM" id="MobiDB-lite"/>
    </source>
</evidence>
<feature type="region of interest" description="Disordered" evidence="1">
    <location>
        <begin position="64"/>
        <end position="84"/>
    </location>
</feature>
<organism evidence="4 5">
    <name type="scientific">Heligmosomoides polygyrus</name>
    <name type="common">Parasitic roundworm</name>
    <dbReference type="NCBI Taxonomy" id="6339"/>
    <lineage>
        <taxon>Eukaryota</taxon>
        <taxon>Metazoa</taxon>
        <taxon>Ecdysozoa</taxon>
        <taxon>Nematoda</taxon>
        <taxon>Chromadorea</taxon>
        <taxon>Rhabditida</taxon>
        <taxon>Rhabditina</taxon>
        <taxon>Rhabditomorpha</taxon>
        <taxon>Strongyloidea</taxon>
        <taxon>Heligmosomidae</taxon>
        <taxon>Heligmosomoides</taxon>
    </lineage>
</organism>
<gene>
    <name evidence="3" type="ORF">HPBE_LOCUS15121</name>
</gene>
<accession>A0A3P8AXT7</accession>
<protein>
    <submittedName>
        <fullName evidence="5">Secreted protein</fullName>
    </submittedName>
</protein>
<feature type="chain" id="PRO_5044551809" evidence="2">
    <location>
        <begin position="23"/>
        <end position="84"/>
    </location>
</feature>
<dbReference type="WBParaSite" id="HPBE_0001512001-mRNA-1">
    <property type="protein sequence ID" value="HPBE_0001512001-mRNA-1"/>
    <property type="gene ID" value="HPBE_0001512001"/>
</dbReference>